<dbReference type="FunFam" id="2.60.40.60:FF:000123">
    <property type="entry name" value="Protocadherin beta 4"/>
    <property type="match status" value="1"/>
</dbReference>
<keyword evidence="17" id="KW-1185">Reference proteome</keyword>
<evidence type="ECO:0000256" key="2">
    <source>
        <dbReference type="ARBA" id="ARBA00022475"/>
    </source>
</evidence>
<proteinExistence type="predicted"/>
<dbReference type="GO" id="GO:0005886">
    <property type="term" value="C:plasma membrane"/>
    <property type="evidence" value="ECO:0007669"/>
    <property type="project" value="UniProtKB-SubCell"/>
</dbReference>
<organism evidence="16 17">
    <name type="scientific">Euroglyphus maynei</name>
    <name type="common">Mayne's house dust mite</name>
    <dbReference type="NCBI Taxonomy" id="6958"/>
    <lineage>
        <taxon>Eukaryota</taxon>
        <taxon>Metazoa</taxon>
        <taxon>Ecdysozoa</taxon>
        <taxon>Arthropoda</taxon>
        <taxon>Chelicerata</taxon>
        <taxon>Arachnida</taxon>
        <taxon>Acari</taxon>
        <taxon>Acariformes</taxon>
        <taxon>Sarcoptiformes</taxon>
        <taxon>Astigmata</taxon>
        <taxon>Psoroptidia</taxon>
        <taxon>Analgoidea</taxon>
        <taxon>Pyroglyphidae</taxon>
        <taxon>Pyroglyphinae</taxon>
        <taxon>Euroglyphus</taxon>
    </lineage>
</organism>
<dbReference type="GO" id="GO:0048513">
    <property type="term" value="P:animal organ development"/>
    <property type="evidence" value="ECO:0007669"/>
    <property type="project" value="UniProtKB-ARBA"/>
</dbReference>
<evidence type="ECO:0000256" key="11">
    <source>
        <dbReference type="ARBA" id="ARBA00023136"/>
    </source>
</evidence>
<keyword evidence="5" id="KW-0479">Metal-binding</keyword>
<keyword evidence="4" id="KW-0812">Transmembrane</keyword>
<evidence type="ECO:0000256" key="10">
    <source>
        <dbReference type="ARBA" id="ARBA00022989"/>
    </source>
</evidence>
<reference evidence="16 17" key="1">
    <citation type="submission" date="2017-03" db="EMBL/GenBank/DDBJ databases">
        <title>Genome Survey of Euroglyphus maynei.</title>
        <authorList>
            <person name="Arlian L.G."/>
            <person name="Morgan M.S."/>
            <person name="Rider S.D."/>
        </authorList>
    </citation>
    <scope>NUCLEOTIDE SEQUENCE [LARGE SCALE GENOMIC DNA]</scope>
    <source>
        <strain evidence="16">Arlian Lab</strain>
        <tissue evidence="16">Whole body</tissue>
    </source>
</reference>
<keyword evidence="11" id="KW-0472">Membrane</keyword>
<keyword evidence="8 14" id="KW-0106">Calcium</keyword>
<evidence type="ECO:0000313" key="16">
    <source>
        <dbReference type="EMBL" id="OTF76912.1"/>
    </source>
</evidence>
<gene>
    <name evidence="16" type="ORF">BLA29_000465</name>
</gene>
<dbReference type="SUPFAM" id="SSF49313">
    <property type="entry name" value="Cadherin-like"/>
    <property type="match status" value="10"/>
</dbReference>
<dbReference type="FunFam" id="2.60.40.60:FF:000039">
    <property type="entry name" value="FAT atypical cadherin 3"/>
    <property type="match status" value="1"/>
</dbReference>
<dbReference type="PROSITE" id="PS00232">
    <property type="entry name" value="CADHERIN_1"/>
    <property type="match status" value="5"/>
</dbReference>
<dbReference type="GO" id="GO:0048589">
    <property type="term" value="P:developmental growth"/>
    <property type="evidence" value="ECO:0007669"/>
    <property type="project" value="UniProtKB-ARBA"/>
</dbReference>
<dbReference type="FunFam" id="2.60.40.60:FF:000024">
    <property type="entry name" value="FAT atypical cadherin 3"/>
    <property type="match status" value="1"/>
</dbReference>
<keyword evidence="13" id="KW-0325">Glycoprotein</keyword>
<dbReference type="InterPro" id="IPR002126">
    <property type="entry name" value="Cadherin-like_dom"/>
</dbReference>
<keyword evidence="6" id="KW-0732">Signal</keyword>
<feature type="domain" description="Cadherin" evidence="15">
    <location>
        <begin position="1191"/>
        <end position="1297"/>
    </location>
</feature>
<evidence type="ECO:0000256" key="13">
    <source>
        <dbReference type="ARBA" id="ARBA00023180"/>
    </source>
</evidence>
<evidence type="ECO:0000256" key="12">
    <source>
        <dbReference type="ARBA" id="ARBA00023157"/>
    </source>
</evidence>
<evidence type="ECO:0000256" key="9">
    <source>
        <dbReference type="ARBA" id="ARBA00022889"/>
    </source>
</evidence>
<evidence type="ECO:0000256" key="5">
    <source>
        <dbReference type="ARBA" id="ARBA00022723"/>
    </source>
</evidence>
<evidence type="ECO:0000256" key="3">
    <source>
        <dbReference type="ARBA" id="ARBA00022536"/>
    </source>
</evidence>
<feature type="domain" description="Cadherin" evidence="15">
    <location>
        <begin position="975"/>
        <end position="1071"/>
    </location>
</feature>
<keyword evidence="9" id="KW-0130">Cell adhesion</keyword>
<evidence type="ECO:0000256" key="4">
    <source>
        <dbReference type="ARBA" id="ARBA00022692"/>
    </source>
</evidence>
<evidence type="ECO:0000256" key="6">
    <source>
        <dbReference type="ARBA" id="ARBA00022729"/>
    </source>
</evidence>
<evidence type="ECO:0000259" key="15">
    <source>
        <dbReference type="PROSITE" id="PS50268"/>
    </source>
</evidence>
<sequence>MNQTQVNDNVPIFIGTAQSFDVTNNQHQHHINHQILFNNVHRQSSSSSSSSLPLYRIQVQENIPINTNIYQIKATDADTGNNARLTYSLYPTNENRLLPIDISPNNGQLYVRDLLDRETLDHYEFLISVTDHGLPKPLNATAIVHITVQDMNDNRPYWKQSKYVFDISEDASVGTLIGQVLAFDMDLGGNASLVYNISQQQQQDSQMFGINPLTGQIYLRSNLDRESKDRYEFNVDVRDQGTIQSLYSEEKAVIIVNVLDINDNRPVFDDDDNDDQSDDGRNILTVPIGTSRKSTIATFRAFDPDLGDNGTVHYSMMDESDLFTIDHLTGALITKTDIKETLKRSTRKISLLATDGQGKKSKVKVINIEIVDKRTLNIDLDYVEQYNFNAKSNEIDYGYRFGSIDLPMKLLQQHQCNNRFFTNFHYQIKNGLPFFVENDDTNEPKLHLMAFDRLNRTDQNEYNLLLCIDWSQCLAATLEITELKSHHHQMIQCDHYVRINVQIESNDDVDCLPLPIENRDLFEVKIPYSPNESFKNHDLLYLNHSNCPLTENIEYELSSPMIDNYALNRMFLIDSNRIVQLKHSHDTTLINQYLHEEFVLSLMAKKHGKVIQSVPIRMKIINSDQSQLGNIAFVNEKFIELEEDCCHVGSPIIQVRINVTHDDFKIRYFIANHGHLSSNDEQFSLNSDNGLLSLKRKFDYETKHEHRINITAVLYSSKSLPISTVSHIIRIRILNTNDEPPIFVRRSYEKEIIENVSPGQLIVQLEAKDSDQQSSNITYLLPKSYRYADYFDLNSDNGELKLMKSLDREQIDHFYVPVYAFDENFKHHTSTLVNVKVVDINDNSPYFVQSNFDIKIPENAKPGTTIYTLVAIDPDLTDRNNRSMDNFGLQYRISSGNVGNKFVLHEQRGELSINAQLDREMQSMYSLIVEVSDSLHTSICNVTIELLDVNDNGPIFEKSDYYAIVNDVSFGWVNVITVRAIDSDSDKLLYRIENDSNNLTRYLSMNSETGEIRLHSSLVIPIFDQLDSNVFTFEVSAVEAGKVAYQSYESKAKVHLTLITNGNHNSLMDSFKLIKYPYMIIVDESRHSIRINQKIGSIEFASYHNYFKHEKSSNLLSYRVLNGGESYRSFNDYFTIQPQTGAILVKRSLNYNYYEAIIEVTKQFDQQKTISTSTLLQIFIGGIDDRKFIQSIHLDSLEVSENQQPGSAIVNLGSFIHNHHPQPYNYQIFYADIDQSHFEIQEKHLKLRKSLDYESQPNRIQVLVFAYRPSDTNLHEHSYLYNLTIHMANVDDNLPQFTQKHYIATISENEQTGSFVAQVNAIDIDDESLIFNKTFGTRRYSYYIVDGNYDMAFSIDNDGVVRTNIVLDREIHDRYQLKVIATEMKQDIFGDFLADEASYQHLTQCIVEIIVIDQNDNVPVFPPYKEISVSEDAEIGSIIATWTANDVDIHPTLSYMKLKTNNDLNEDEDCFEIGLYTGKIYLKCPLKPLLGGTSGPLVRRIKLLLQASDQMHTIETDVTVNVKRNYSKMSPVFRDGANFYQQLDLDDKHSVLMSDINVELFRVQMIEDPIVKRKILFSLNSEAGPEGFYIDQTRGIIYNNRTIRYRRTKFVMLTVFARYRDSDAQAQASLVLNFKHHESIYSRKESSTNSYNLEIESSQIGVSLLRLPRRSYANYVIFNGNSNKNFIILRGRELVLINRPLIDQYLLKIKPIDDKKSTSNSTIIFIHIKVRPSNVKDSTLFSSPFKSQIFELEINENEQIGAEIQNLKTPTPVLRTASQTENGDGFHFRIFSGNDQNLFRVDARTGMLVVDKKLDFETN</sequence>
<dbReference type="GO" id="GO:0001736">
    <property type="term" value="P:establishment of planar polarity"/>
    <property type="evidence" value="ECO:0007669"/>
    <property type="project" value="UniProtKB-ARBA"/>
</dbReference>
<dbReference type="EMBL" id="MUJZ01035233">
    <property type="protein sequence ID" value="OTF76912.1"/>
    <property type="molecule type" value="Genomic_DNA"/>
</dbReference>
<feature type="domain" description="Cadherin" evidence="15">
    <location>
        <begin position="649"/>
        <end position="743"/>
    </location>
</feature>
<feature type="domain" description="Cadherin" evidence="15">
    <location>
        <begin position="51"/>
        <end position="158"/>
    </location>
</feature>
<feature type="domain" description="Cadherin" evidence="15">
    <location>
        <begin position="294"/>
        <end position="372"/>
    </location>
</feature>
<feature type="domain" description="Cadherin" evidence="15">
    <location>
        <begin position="1116"/>
        <end position="1188"/>
    </location>
</feature>
<dbReference type="GO" id="GO:0005509">
    <property type="term" value="F:calcium ion binding"/>
    <property type="evidence" value="ECO:0007669"/>
    <property type="project" value="UniProtKB-UniRule"/>
</dbReference>
<feature type="domain" description="Cadherin" evidence="15">
    <location>
        <begin position="1421"/>
        <end position="1533"/>
    </location>
</feature>
<evidence type="ECO:0000256" key="8">
    <source>
        <dbReference type="ARBA" id="ARBA00022837"/>
    </source>
</evidence>
<feature type="non-terminal residue" evidence="16">
    <location>
        <position position="1819"/>
    </location>
</feature>
<keyword evidence="3" id="KW-0245">EGF-like domain</keyword>
<dbReference type="Proteomes" id="UP000194236">
    <property type="component" value="Unassembled WGS sequence"/>
</dbReference>
<keyword evidence="12" id="KW-1015">Disulfide bond</keyword>
<dbReference type="InterPro" id="IPR020894">
    <property type="entry name" value="Cadherin_CS"/>
</dbReference>
<comment type="subcellular location">
    <subcellularLocation>
        <location evidence="1">Cell membrane</location>
        <topology evidence="1">Single-pass type I membrane protein</topology>
    </subcellularLocation>
</comment>
<dbReference type="PROSITE" id="PS50268">
    <property type="entry name" value="CADHERIN_2"/>
    <property type="match status" value="12"/>
</dbReference>
<keyword evidence="10" id="KW-1133">Transmembrane helix</keyword>
<keyword evidence="2" id="KW-1003">Cell membrane</keyword>
<dbReference type="SMART" id="SM00112">
    <property type="entry name" value="CA"/>
    <property type="match status" value="10"/>
</dbReference>
<keyword evidence="7" id="KW-0677">Repeat</keyword>
<comment type="caution">
    <text evidence="16">The sequence shown here is derived from an EMBL/GenBank/DDBJ whole genome shotgun (WGS) entry which is preliminary data.</text>
</comment>
<feature type="domain" description="Cadherin" evidence="15">
    <location>
        <begin position="744"/>
        <end position="847"/>
    </location>
</feature>
<feature type="domain" description="Cadherin" evidence="15">
    <location>
        <begin position="1298"/>
        <end position="1421"/>
    </location>
</feature>
<evidence type="ECO:0000256" key="1">
    <source>
        <dbReference type="ARBA" id="ARBA00004251"/>
    </source>
</evidence>
<dbReference type="CDD" id="cd11304">
    <property type="entry name" value="Cadherin_repeat"/>
    <property type="match status" value="11"/>
</dbReference>
<feature type="domain" description="Cadherin" evidence="15">
    <location>
        <begin position="159"/>
        <end position="268"/>
    </location>
</feature>
<name>A0A1Y3B7T4_EURMA</name>
<dbReference type="Gene3D" id="2.60.40.60">
    <property type="entry name" value="Cadherins"/>
    <property type="match status" value="11"/>
</dbReference>
<feature type="domain" description="Cadherin" evidence="15">
    <location>
        <begin position="1746"/>
        <end position="1817"/>
    </location>
</feature>
<evidence type="ECO:0000256" key="7">
    <source>
        <dbReference type="ARBA" id="ARBA00022737"/>
    </source>
</evidence>
<dbReference type="FunFam" id="2.60.40.60:FF:000002">
    <property type="entry name" value="Protocadherin alpha 2"/>
    <property type="match status" value="1"/>
</dbReference>
<protein>
    <submittedName>
        <fullName evidence="16">Cadherin-like protein</fullName>
    </submittedName>
</protein>
<dbReference type="OrthoDB" id="6252479at2759"/>
<evidence type="ECO:0000313" key="17">
    <source>
        <dbReference type="Proteomes" id="UP000194236"/>
    </source>
</evidence>
<dbReference type="GO" id="GO:0007163">
    <property type="term" value="P:establishment or maintenance of cell polarity"/>
    <property type="evidence" value="ECO:0007669"/>
    <property type="project" value="UniProtKB-ARBA"/>
</dbReference>
<dbReference type="Pfam" id="PF00028">
    <property type="entry name" value="Cadherin"/>
    <property type="match status" value="6"/>
</dbReference>
<evidence type="ECO:0000256" key="14">
    <source>
        <dbReference type="PROSITE-ProRule" id="PRU00043"/>
    </source>
</evidence>
<dbReference type="InterPro" id="IPR015919">
    <property type="entry name" value="Cadherin-like_sf"/>
</dbReference>
<dbReference type="PRINTS" id="PR00205">
    <property type="entry name" value="CADHERIN"/>
</dbReference>
<dbReference type="PANTHER" id="PTHR24026:SF136">
    <property type="entry name" value="PROTOCADHERIN-23"/>
    <property type="match status" value="1"/>
</dbReference>
<dbReference type="GO" id="GO:0007156">
    <property type="term" value="P:homophilic cell adhesion via plasma membrane adhesion molecules"/>
    <property type="evidence" value="ECO:0007669"/>
    <property type="project" value="InterPro"/>
</dbReference>
<feature type="domain" description="Cadherin" evidence="15">
    <location>
        <begin position="848"/>
        <end position="956"/>
    </location>
</feature>
<accession>A0A1Y3B7T4</accession>
<dbReference type="PANTHER" id="PTHR24026">
    <property type="entry name" value="FAT ATYPICAL CADHERIN-RELATED"/>
    <property type="match status" value="1"/>
</dbReference>